<accession>A0A8S3XP08</accession>
<keyword evidence="2 4" id="KW-0863">Zinc-finger</keyword>
<feature type="region of interest" description="Disordered" evidence="6">
    <location>
        <begin position="37"/>
        <end position="61"/>
    </location>
</feature>
<sequence length="588" mass="66460">MSNKKESIKKYLGIYEFPSSSDEEENDLQAAGNVFRRLNNEADHTDYTNGEPSIPDPPIWPARRPPTRLERDQFWSMLNNPSRIPTCGAPQRSVLDSPPEEVQERCIRPFPAVDMKRILSFRKLNRGLNAYRHDNAKFPTTPMDLTANISRIKRADPARMSLPVYSRASIIPAVLDSGSSTEEPQPSTSRTRDPTPPPTSHLPANNNAPQLTVDLNHSDTDNDNQPQRPRSSSAPRDVPDAGAENANIDTLAGFLENLTEEIEPEAETAAEEISANVNEAQTNDTVEGSDTAAPSTSKSQLKPRTVKRKRESQDSNCEPCTVKEFNQCLLRLLECPVCLEWMEPPMSQCRRGHLVCGRCRSRLSACPVCRTAFSSVRNRAMEGVAEMLRYPCRHGCGREVRLRRRGAHEASCSARRYRCPAPLCADRPPLPLHDLHHHLQSKHPAMVKTGKKHKFSMKMNSEQHDTWLVLAARELFHLRVDVDIRTWGVVVYVAYIGPKCNANNFTYEVTVVGQQNERKLVYSRVTHSDLESSSLNVSRQDCFHLTLDQALNFLRLRNKHCEPDKFLDFYVEINSRDTGETPKEESDT</sequence>
<proteinExistence type="inferred from homology"/>
<dbReference type="OrthoDB" id="941555at2759"/>
<dbReference type="Pfam" id="PF03145">
    <property type="entry name" value="Sina_TRAF"/>
    <property type="match status" value="1"/>
</dbReference>
<evidence type="ECO:0000256" key="6">
    <source>
        <dbReference type="SAM" id="MobiDB-lite"/>
    </source>
</evidence>
<keyword evidence="9" id="KW-1185">Reference proteome</keyword>
<comment type="function">
    <text evidence="5">E3 ubiquitin-protein ligase that mediates ubiquitination and subsequent proteasomal degradation of target proteins. E3 ubiquitin ligases accept ubiquitin from an E2 ubiquitin-conjugating enzyme in the form of a thioester and then directly transfers the ubiquitin to targeted substrates.</text>
</comment>
<comment type="catalytic activity">
    <reaction evidence="5">
        <text>S-ubiquitinyl-[E2 ubiquitin-conjugating enzyme]-L-cysteine + [acceptor protein]-L-lysine = [E2 ubiquitin-conjugating enzyme]-L-cysteine + N(6)-ubiquitinyl-[acceptor protein]-L-lysine.</text>
        <dbReference type="EC" id="2.3.2.27"/>
    </reaction>
</comment>
<dbReference type="InterPro" id="IPR001841">
    <property type="entry name" value="Znf_RING"/>
</dbReference>
<keyword evidence="5" id="KW-0833">Ubl conjugation pathway</keyword>
<reference evidence="8" key="1">
    <citation type="submission" date="2021-04" db="EMBL/GenBank/DDBJ databases">
        <authorList>
            <person name="Tunstrom K."/>
        </authorList>
    </citation>
    <scope>NUCLEOTIDE SEQUENCE</scope>
</reference>
<dbReference type="PROSITE" id="PS50089">
    <property type="entry name" value="ZF_RING_2"/>
    <property type="match status" value="1"/>
</dbReference>
<dbReference type="GO" id="GO:0043161">
    <property type="term" value="P:proteasome-mediated ubiquitin-dependent protein catabolic process"/>
    <property type="evidence" value="ECO:0007669"/>
    <property type="project" value="TreeGrafter"/>
</dbReference>
<evidence type="ECO:0000256" key="5">
    <source>
        <dbReference type="RuleBase" id="RU201113"/>
    </source>
</evidence>
<feature type="compositionally biased region" description="Polar residues" evidence="6">
    <location>
        <begin position="223"/>
        <end position="234"/>
    </location>
</feature>
<comment type="similarity">
    <text evidence="5">Belongs to the SINA (Seven in absentia) family.</text>
</comment>
<evidence type="ECO:0000256" key="4">
    <source>
        <dbReference type="PROSITE-ProRule" id="PRU00175"/>
    </source>
</evidence>
<comment type="domain">
    <text evidence="5">The SBD domain (substrate-binding domain) mediates the interaction with substrate proteins. It is related to the TRAF family.</text>
</comment>
<evidence type="ECO:0000259" key="7">
    <source>
        <dbReference type="PROSITE" id="PS50089"/>
    </source>
</evidence>
<dbReference type="Pfam" id="PF21361">
    <property type="entry name" value="Sina_ZnF"/>
    <property type="match status" value="1"/>
</dbReference>
<comment type="caution">
    <text evidence="8">The sequence shown here is derived from an EMBL/GenBank/DDBJ whole genome shotgun (WGS) entry which is preliminary data.</text>
</comment>
<protein>
    <recommendedName>
        <fullName evidence="5">E3 ubiquitin-protein ligase</fullName>
        <ecNumber evidence="5">2.3.2.27</ecNumber>
    </recommendedName>
</protein>
<keyword evidence="1 5" id="KW-0479">Metal-binding</keyword>
<comment type="pathway">
    <text evidence="5">Protein modification; protein ubiquitination.</text>
</comment>
<keyword evidence="3 5" id="KW-0862">Zinc</keyword>
<dbReference type="GO" id="GO:0005737">
    <property type="term" value="C:cytoplasm"/>
    <property type="evidence" value="ECO:0007669"/>
    <property type="project" value="InterPro"/>
</dbReference>
<gene>
    <name evidence="8" type="ORF">PAPOLLO_LOCUS20658</name>
</gene>
<dbReference type="InterPro" id="IPR049548">
    <property type="entry name" value="Sina-like_RING"/>
</dbReference>
<dbReference type="InterPro" id="IPR004162">
    <property type="entry name" value="SINA-like_animal"/>
</dbReference>
<feature type="compositionally biased region" description="Polar residues" evidence="6">
    <location>
        <begin position="278"/>
        <end position="302"/>
    </location>
</feature>
<dbReference type="Proteomes" id="UP000691718">
    <property type="component" value="Unassembled WGS sequence"/>
</dbReference>
<dbReference type="Pfam" id="PF21362">
    <property type="entry name" value="Sina_RING"/>
    <property type="match status" value="1"/>
</dbReference>
<dbReference type="PANTHER" id="PTHR45877:SF2">
    <property type="entry name" value="E3 UBIQUITIN-PROTEIN LIGASE SINA-RELATED"/>
    <property type="match status" value="1"/>
</dbReference>
<dbReference type="EC" id="2.3.2.27" evidence="5"/>
<dbReference type="GO" id="GO:0031624">
    <property type="term" value="F:ubiquitin conjugating enzyme binding"/>
    <property type="evidence" value="ECO:0007669"/>
    <property type="project" value="TreeGrafter"/>
</dbReference>
<organism evidence="8 9">
    <name type="scientific">Parnassius apollo</name>
    <name type="common">Apollo butterfly</name>
    <name type="synonym">Papilio apollo</name>
    <dbReference type="NCBI Taxonomy" id="110799"/>
    <lineage>
        <taxon>Eukaryota</taxon>
        <taxon>Metazoa</taxon>
        <taxon>Ecdysozoa</taxon>
        <taxon>Arthropoda</taxon>
        <taxon>Hexapoda</taxon>
        <taxon>Insecta</taxon>
        <taxon>Pterygota</taxon>
        <taxon>Neoptera</taxon>
        <taxon>Endopterygota</taxon>
        <taxon>Lepidoptera</taxon>
        <taxon>Glossata</taxon>
        <taxon>Ditrysia</taxon>
        <taxon>Papilionoidea</taxon>
        <taxon>Papilionidae</taxon>
        <taxon>Parnassiinae</taxon>
        <taxon>Parnassini</taxon>
        <taxon>Parnassius</taxon>
        <taxon>Parnassius</taxon>
    </lineage>
</organism>
<dbReference type="GO" id="GO:0008270">
    <property type="term" value="F:zinc ion binding"/>
    <property type="evidence" value="ECO:0007669"/>
    <property type="project" value="UniProtKB-KW"/>
</dbReference>
<dbReference type="EMBL" id="CAJQZP010001278">
    <property type="protein sequence ID" value="CAG5035806.1"/>
    <property type="molecule type" value="Genomic_DNA"/>
</dbReference>
<feature type="region of interest" description="Disordered" evidence="6">
    <location>
        <begin position="278"/>
        <end position="313"/>
    </location>
</feature>
<evidence type="ECO:0000313" key="9">
    <source>
        <dbReference type="Proteomes" id="UP000691718"/>
    </source>
</evidence>
<evidence type="ECO:0000256" key="2">
    <source>
        <dbReference type="ARBA" id="ARBA00022771"/>
    </source>
</evidence>
<comment type="domain">
    <text evidence="5">The RING-type zinc finger domain is essential for ubiquitin ligase activity.</text>
</comment>
<feature type="compositionally biased region" description="Polar residues" evidence="6">
    <location>
        <begin position="202"/>
        <end position="215"/>
    </location>
</feature>
<feature type="domain" description="RING-type" evidence="7">
    <location>
        <begin position="335"/>
        <end position="370"/>
    </location>
</feature>
<evidence type="ECO:0000313" key="8">
    <source>
        <dbReference type="EMBL" id="CAG5035806.1"/>
    </source>
</evidence>
<dbReference type="PANTHER" id="PTHR45877">
    <property type="entry name" value="E3 UBIQUITIN-PROTEIN LIGASE SIAH2"/>
    <property type="match status" value="1"/>
</dbReference>
<evidence type="ECO:0000256" key="1">
    <source>
        <dbReference type="ARBA" id="ARBA00022723"/>
    </source>
</evidence>
<evidence type="ECO:0000256" key="3">
    <source>
        <dbReference type="ARBA" id="ARBA00022833"/>
    </source>
</evidence>
<dbReference type="GO" id="GO:0061630">
    <property type="term" value="F:ubiquitin protein ligase activity"/>
    <property type="evidence" value="ECO:0007669"/>
    <property type="project" value="UniProtKB-EC"/>
</dbReference>
<dbReference type="AlphaFoldDB" id="A0A8S3XP08"/>
<name>A0A8S3XP08_PARAO</name>
<feature type="region of interest" description="Disordered" evidence="6">
    <location>
        <begin position="175"/>
        <end position="243"/>
    </location>
</feature>
<dbReference type="InterPro" id="IPR018121">
    <property type="entry name" value="7-in-absentia-prot_TRAF-dom"/>
</dbReference>